<dbReference type="Gene3D" id="3.40.30.10">
    <property type="entry name" value="Glutaredoxin"/>
    <property type="match status" value="1"/>
</dbReference>
<evidence type="ECO:0000313" key="3">
    <source>
        <dbReference type="Proteomes" id="UP000510721"/>
    </source>
</evidence>
<dbReference type="Proteomes" id="UP000510721">
    <property type="component" value="Chromosome"/>
</dbReference>
<reference evidence="2 3" key="1">
    <citation type="submission" date="2019-06" db="EMBL/GenBank/DDBJ databases">
        <title>Complete genome sequence of Ensifer mexicanus ITTG R7 isolated from nodules of Acacia angustissima (Mill.) Kuntze.</title>
        <authorList>
            <person name="Rincon-Rosales R."/>
            <person name="Rogel M.A."/>
            <person name="Guerrero G."/>
            <person name="Rincon-Molina C.I."/>
            <person name="Lopez-Lopez A."/>
            <person name="Martinez-Romero E."/>
        </authorList>
    </citation>
    <scope>NUCLEOTIDE SEQUENCE [LARGE SCALE GENOMIC DNA]</scope>
    <source>
        <strain evidence="2 3">ITTG R7</strain>
    </source>
</reference>
<accession>A0A859QLB4</accession>
<dbReference type="RefSeq" id="WP_180938326.1">
    <property type="nucleotide sequence ID" value="NZ_CP041238.1"/>
</dbReference>
<organism evidence="2 3">
    <name type="scientific">Sinorhizobium mexicanum</name>
    <dbReference type="NCBI Taxonomy" id="375549"/>
    <lineage>
        <taxon>Bacteria</taxon>
        <taxon>Pseudomonadati</taxon>
        <taxon>Pseudomonadota</taxon>
        <taxon>Alphaproteobacteria</taxon>
        <taxon>Hyphomicrobiales</taxon>
        <taxon>Rhizobiaceae</taxon>
        <taxon>Sinorhizobium/Ensifer group</taxon>
        <taxon>Sinorhizobium</taxon>
    </lineage>
</organism>
<evidence type="ECO:0000256" key="1">
    <source>
        <dbReference type="SAM" id="MobiDB-lite"/>
    </source>
</evidence>
<feature type="compositionally biased region" description="Low complexity" evidence="1">
    <location>
        <begin position="205"/>
        <end position="216"/>
    </location>
</feature>
<feature type="region of interest" description="Disordered" evidence="1">
    <location>
        <begin position="189"/>
        <end position="226"/>
    </location>
</feature>
<feature type="compositionally biased region" description="Basic and acidic residues" evidence="1">
    <location>
        <begin position="217"/>
        <end position="226"/>
    </location>
</feature>
<dbReference type="InterPro" id="IPR010296">
    <property type="entry name" value="DUF899_thioredox"/>
</dbReference>
<dbReference type="SUPFAM" id="SSF52833">
    <property type="entry name" value="Thioredoxin-like"/>
    <property type="match status" value="1"/>
</dbReference>
<dbReference type="AlphaFoldDB" id="A0A859QLB4"/>
<dbReference type="InterPro" id="IPR036249">
    <property type="entry name" value="Thioredoxin-like_sf"/>
</dbReference>
<gene>
    <name evidence="2" type="ORF">FKV68_13760</name>
</gene>
<sequence length="234" mass="26417">MTTTLIPAKEVAARNHASFPNESADYRRARNALLAEEIELRRHIEHVAELRRQLPPGGEVTKDYRFEGENGAVTLADLFGGKDTLVIYSYMFGPQRERPCPMCTSLMGAWERKVPDIEQRVALALVARSPIERLVAAKKERGWTQLRVYSDGDGAFTRDYVSAEDADVPGYTVFTRRDGTIRHFWSSEMNGKMADPGQDPRGAPDLDPLWTLLDTTPEGRGKDWYPKLEYRNGG</sequence>
<proteinExistence type="predicted"/>
<name>A0A859QLB4_9HYPH</name>
<dbReference type="KEGG" id="emx:FKV68_13760"/>
<keyword evidence="3" id="KW-1185">Reference proteome</keyword>
<evidence type="ECO:0000313" key="2">
    <source>
        <dbReference type="EMBL" id="QLL62427.1"/>
    </source>
</evidence>
<dbReference type="Pfam" id="PF05988">
    <property type="entry name" value="DUF899"/>
    <property type="match status" value="1"/>
</dbReference>
<protein>
    <submittedName>
        <fullName evidence="2">DUF899 domain-containing protein</fullName>
    </submittedName>
</protein>
<dbReference type="EMBL" id="CP041238">
    <property type="protein sequence ID" value="QLL62427.1"/>
    <property type="molecule type" value="Genomic_DNA"/>
</dbReference>